<name>V9XQF1_9NOCA</name>
<protein>
    <submittedName>
        <fullName evidence="1">Uncharacterized protein</fullName>
    </submittedName>
</protein>
<dbReference type="KEGG" id="rpy:Y013_03540"/>
<sequence length="29" mass="3360">MSTTDSVARWQLTAFIGATWTLRWFRDAA</sequence>
<evidence type="ECO:0000313" key="1">
    <source>
        <dbReference type="EMBL" id="AHD23597.1"/>
    </source>
</evidence>
<organism evidence="1 2">
    <name type="scientific">Rhodococcus pyridinivorans SB3094</name>
    <dbReference type="NCBI Taxonomy" id="1435356"/>
    <lineage>
        <taxon>Bacteria</taxon>
        <taxon>Bacillati</taxon>
        <taxon>Actinomycetota</taxon>
        <taxon>Actinomycetes</taxon>
        <taxon>Mycobacteriales</taxon>
        <taxon>Nocardiaceae</taxon>
        <taxon>Rhodococcus</taxon>
    </lineage>
</organism>
<evidence type="ECO:0000313" key="2">
    <source>
        <dbReference type="Proteomes" id="UP000018781"/>
    </source>
</evidence>
<dbReference type="HOGENOM" id="CLU_3410066_0_0_11"/>
<reference evidence="1 2" key="1">
    <citation type="journal article" date="2014" name="Genome Announc.">
        <title>Complete Genome of Rhodococcus pyridinivorans SB3094, a Methyl-Ethyl-Ketone-Degrading Bacterium Used for Bioaugmentation.</title>
        <authorList>
            <person name="Dueholm M.S."/>
            <person name="Albertsen M."/>
            <person name="D'Imperio S."/>
            <person name="Tale V.P."/>
            <person name="Lewis D."/>
            <person name="Nielsen P.H."/>
            <person name="Nielsen J.L."/>
        </authorList>
    </citation>
    <scope>NUCLEOTIDE SEQUENCE [LARGE SCALE GENOMIC DNA]</scope>
    <source>
        <strain evidence="1 2">SB3094</strain>
    </source>
</reference>
<dbReference type="Proteomes" id="UP000018781">
    <property type="component" value="Chromosome"/>
</dbReference>
<gene>
    <name evidence="1" type="ORF">Y013_03540</name>
</gene>
<accession>V9XQF1</accession>
<dbReference type="AlphaFoldDB" id="V9XQF1"/>
<dbReference type="EMBL" id="CP006996">
    <property type="protein sequence ID" value="AHD23597.1"/>
    <property type="molecule type" value="Genomic_DNA"/>
</dbReference>
<proteinExistence type="predicted"/>